<dbReference type="RefSeq" id="WP_204958890.1">
    <property type="nucleotide sequence ID" value="NZ_JAFEUO010000003.1"/>
</dbReference>
<feature type="region of interest" description="Disordered" evidence="1">
    <location>
        <begin position="167"/>
        <end position="189"/>
    </location>
</feature>
<evidence type="ECO:0000256" key="1">
    <source>
        <dbReference type="SAM" id="MobiDB-lite"/>
    </source>
</evidence>
<feature type="domain" description="Mycothiol-dependent maleylpyruvate isomerase metal-binding" evidence="2">
    <location>
        <begin position="19"/>
        <end position="140"/>
    </location>
</feature>
<accession>A0ABS2JB58</accession>
<keyword evidence="4" id="KW-1185">Reference proteome</keyword>
<evidence type="ECO:0000313" key="4">
    <source>
        <dbReference type="Proteomes" id="UP000809587"/>
    </source>
</evidence>
<dbReference type="InterPro" id="IPR034660">
    <property type="entry name" value="DinB/YfiT-like"/>
</dbReference>
<dbReference type="Pfam" id="PF11716">
    <property type="entry name" value="MDMPI_N"/>
    <property type="match status" value="1"/>
</dbReference>
<proteinExistence type="predicted"/>
<dbReference type="SUPFAM" id="SSF109854">
    <property type="entry name" value="DinB/YfiT-like putative metalloenzymes"/>
    <property type="match status" value="1"/>
</dbReference>
<dbReference type="Proteomes" id="UP000809587">
    <property type="component" value="Unassembled WGS sequence"/>
</dbReference>
<comment type="caution">
    <text evidence="3">The sequence shown here is derived from an EMBL/GenBank/DDBJ whole genome shotgun (WGS) entry which is preliminary data.</text>
</comment>
<dbReference type="Gene3D" id="1.20.120.450">
    <property type="entry name" value="dinb family like domain"/>
    <property type="match status" value="1"/>
</dbReference>
<reference evidence="3 4" key="1">
    <citation type="submission" date="2021-02" db="EMBL/GenBank/DDBJ databases">
        <authorList>
            <person name="Lee D.-H."/>
        </authorList>
    </citation>
    <scope>NUCLEOTIDE SEQUENCE [LARGE SCALE GENOMIC DNA]</scope>
    <source>
        <strain evidence="3 4">MMS20-R2-29</strain>
    </source>
</reference>
<sequence length="205" mass="22658">MEQREAERGFVVDIQELNRRAVRQSVEIVSSAREEQWDLPTPCAQWNLRQLLAHMTAQNNGFAAAADGETEDDSVWREQPTADPGGDYLRSAERVISAFDGPDVMGREFWLPEIRRVGGFPARMAISFHFLDYVVHGWDVGAALGAPPKFDDDIVEAALEVTRRAVPVGPSRSLPGSPFAPPLPAEGSDQDRLLRLLGRSPAWPA</sequence>
<dbReference type="InterPro" id="IPR017517">
    <property type="entry name" value="Maleyloyr_isom"/>
</dbReference>
<evidence type="ECO:0000313" key="3">
    <source>
        <dbReference type="EMBL" id="MBM7083781.1"/>
    </source>
</evidence>
<evidence type="ECO:0000259" key="2">
    <source>
        <dbReference type="Pfam" id="PF11716"/>
    </source>
</evidence>
<name>A0ABS2JB58_9ACTN</name>
<protein>
    <submittedName>
        <fullName evidence="3">TIGR03086 family protein</fullName>
    </submittedName>
</protein>
<dbReference type="NCBIfam" id="TIGR03086">
    <property type="entry name" value="TIGR03086 family metal-binding protein"/>
    <property type="match status" value="1"/>
</dbReference>
<gene>
    <name evidence="3" type="ORF">JQN84_14760</name>
</gene>
<feature type="region of interest" description="Disordered" evidence="1">
    <location>
        <begin position="65"/>
        <end position="84"/>
    </location>
</feature>
<dbReference type="EMBL" id="JAFEUO010000003">
    <property type="protein sequence ID" value="MBM7083781.1"/>
    <property type="molecule type" value="Genomic_DNA"/>
</dbReference>
<dbReference type="InterPro" id="IPR024344">
    <property type="entry name" value="MDMPI_metal-binding"/>
</dbReference>
<organism evidence="3 4">
    <name type="scientific">Micromonospora humidisoli</name>
    <dbReference type="NCBI Taxonomy" id="2807622"/>
    <lineage>
        <taxon>Bacteria</taxon>
        <taxon>Bacillati</taxon>
        <taxon>Actinomycetota</taxon>
        <taxon>Actinomycetes</taxon>
        <taxon>Micromonosporales</taxon>
        <taxon>Micromonosporaceae</taxon>
        <taxon>Micromonospora</taxon>
    </lineage>
</organism>
<dbReference type="NCBIfam" id="TIGR03083">
    <property type="entry name" value="maleylpyruvate isomerase family mycothiol-dependent enzyme"/>
    <property type="match status" value="1"/>
</dbReference>
<dbReference type="InterPro" id="IPR017520">
    <property type="entry name" value="CHP03086"/>
</dbReference>